<dbReference type="RefSeq" id="WP_146454236.1">
    <property type="nucleotide sequence ID" value="NZ_SJPW01000001.1"/>
</dbReference>
<gene>
    <name evidence="2" type="ORF">Poly51_07140</name>
</gene>
<keyword evidence="1" id="KW-0732">Signal</keyword>
<feature type="chain" id="PRO_5022707576" description="PEP-CTERM protein-sorting domain-containing protein" evidence="1">
    <location>
        <begin position="23"/>
        <end position="213"/>
    </location>
</feature>
<proteinExistence type="predicted"/>
<comment type="caution">
    <text evidence="2">The sequence shown here is derived from an EMBL/GenBank/DDBJ whole genome shotgun (WGS) entry which is preliminary data.</text>
</comment>
<accession>A0A5C6FG73</accession>
<evidence type="ECO:0008006" key="4">
    <source>
        <dbReference type="Google" id="ProtNLM"/>
    </source>
</evidence>
<evidence type="ECO:0000313" key="3">
    <source>
        <dbReference type="Proteomes" id="UP000318288"/>
    </source>
</evidence>
<keyword evidence="3" id="KW-1185">Reference proteome</keyword>
<sequence precursor="true">MSRIFILLATLFFALSTTRIDAAIVTVVTNGTVVRGGGSLPDVELGDPYSLTITVDTSRLPSVIPAEQSFFGDFITSATLSGSSVIEFSTLTLGSSNFISFFGDRIGLMRARLPSEMFQLDSENYYSELSVDFIGGTAGFDRNDVHGTFVDELNSGVDPRFSITTARFDNGFGSGFTVGGGSLFAVAVPEPSVFALGCGICTAVLFRRKRLVG</sequence>
<evidence type="ECO:0000313" key="2">
    <source>
        <dbReference type="EMBL" id="TWU60438.1"/>
    </source>
</evidence>
<protein>
    <recommendedName>
        <fullName evidence="4">PEP-CTERM protein-sorting domain-containing protein</fullName>
    </recommendedName>
</protein>
<evidence type="ECO:0000256" key="1">
    <source>
        <dbReference type="SAM" id="SignalP"/>
    </source>
</evidence>
<organism evidence="2 3">
    <name type="scientific">Rubripirellula tenax</name>
    <dbReference type="NCBI Taxonomy" id="2528015"/>
    <lineage>
        <taxon>Bacteria</taxon>
        <taxon>Pseudomonadati</taxon>
        <taxon>Planctomycetota</taxon>
        <taxon>Planctomycetia</taxon>
        <taxon>Pirellulales</taxon>
        <taxon>Pirellulaceae</taxon>
        <taxon>Rubripirellula</taxon>
    </lineage>
</organism>
<dbReference type="Proteomes" id="UP000318288">
    <property type="component" value="Unassembled WGS sequence"/>
</dbReference>
<reference evidence="2 3" key="1">
    <citation type="submission" date="2019-02" db="EMBL/GenBank/DDBJ databases">
        <title>Deep-cultivation of Planctomycetes and their phenomic and genomic characterization uncovers novel biology.</title>
        <authorList>
            <person name="Wiegand S."/>
            <person name="Jogler M."/>
            <person name="Boedeker C."/>
            <person name="Pinto D."/>
            <person name="Vollmers J."/>
            <person name="Rivas-Marin E."/>
            <person name="Kohn T."/>
            <person name="Peeters S.H."/>
            <person name="Heuer A."/>
            <person name="Rast P."/>
            <person name="Oberbeckmann S."/>
            <person name="Bunk B."/>
            <person name="Jeske O."/>
            <person name="Meyerdierks A."/>
            <person name="Storesund J.E."/>
            <person name="Kallscheuer N."/>
            <person name="Luecker S."/>
            <person name="Lage O.M."/>
            <person name="Pohl T."/>
            <person name="Merkel B.J."/>
            <person name="Hornburger P."/>
            <person name="Mueller R.-W."/>
            <person name="Bruemmer F."/>
            <person name="Labrenz M."/>
            <person name="Spormann A.M."/>
            <person name="Op Den Camp H."/>
            <person name="Overmann J."/>
            <person name="Amann R."/>
            <person name="Jetten M.S.M."/>
            <person name="Mascher T."/>
            <person name="Medema M.H."/>
            <person name="Devos D.P."/>
            <person name="Kaster A.-K."/>
            <person name="Ovreas L."/>
            <person name="Rohde M."/>
            <person name="Galperin M.Y."/>
            <person name="Jogler C."/>
        </authorList>
    </citation>
    <scope>NUCLEOTIDE SEQUENCE [LARGE SCALE GENOMIC DNA]</scope>
    <source>
        <strain evidence="2 3">Poly51</strain>
    </source>
</reference>
<name>A0A5C6FG73_9BACT</name>
<feature type="signal peptide" evidence="1">
    <location>
        <begin position="1"/>
        <end position="22"/>
    </location>
</feature>
<dbReference type="AlphaFoldDB" id="A0A5C6FG73"/>
<dbReference type="EMBL" id="SJPW01000001">
    <property type="protein sequence ID" value="TWU60438.1"/>
    <property type="molecule type" value="Genomic_DNA"/>
</dbReference>